<keyword evidence="4" id="KW-1185">Reference proteome</keyword>
<evidence type="ECO:0000313" key="4">
    <source>
        <dbReference type="Proteomes" id="UP000243459"/>
    </source>
</evidence>
<feature type="domain" description="Inhibitor I9" evidence="2">
    <location>
        <begin position="50"/>
        <end position="125"/>
    </location>
</feature>
<dbReference type="OMA" id="VYHYTHA"/>
<feature type="chain" id="PRO_5024365329" description="Inhibitor I9 domain-containing protein" evidence="1">
    <location>
        <begin position="22"/>
        <end position="139"/>
    </location>
</feature>
<evidence type="ECO:0000259" key="2">
    <source>
        <dbReference type="Pfam" id="PF05922"/>
    </source>
</evidence>
<dbReference type="PANTHER" id="PTHR48222:SF4">
    <property type="entry name" value="PROTEINASE INHIBITOR, PROPEPTIDE"/>
    <property type="match status" value="1"/>
</dbReference>
<keyword evidence="1" id="KW-0732">Signal</keyword>
<dbReference type="PANTHER" id="PTHR48222">
    <property type="entry name" value="PROTEINASE INHIBITOR, PROPEPTIDE"/>
    <property type="match status" value="1"/>
</dbReference>
<proteinExistence type="predicted"/>
<reference evidence="4" key="1">
    <citation type="journal article" date="2017" name="Nat. Commun.">
        <title>The asparagus genome sheds light on the origin and evolution of a young Y chromosome.</title>
        <authorList>
            <person name="Harkess A."/>
            <person name="Zhou J."/>
            <person name="Xu C."/>
            <person name="Bowers J.E."/>
            <person name="Van der Hulst R."/>
            <person name="Ayyampalayam S."/>
            <person name="Mercati F."/>
            <person name="Riccardi P."/>
            <person name="McKain M.R."/>
            <person name="Kakrana A."/>
            <person name="Tang H."/>
            <person name="Ray J."/>
            <person name="Groenendijk J."/>
            <person name="Arikit S."/>
            <person name="Mathioni S.M."/>
            <person name="Nakano M."/>
            <person name="Shan H."/>
            <person name="Telgmann-Rauber A."/>
            <person name="Kanno A."/>
            <person name="Yue Z."/>
            <person name="Chen H."/>
            <person name="Li W."/>
            <person name="Chen Y."/>
            <person name="Xu X."/>
            <person name="Zhang Y."/>
            <person name="Luo S."/>
            <person name="Chen H."/>
            <person name="Gao J."/>
            <person name="Mao Z."/>
            <person name="Pires J.C."/>
            <person name="Luo M."/>
            <person name="Kudrna D."/>
            <person name="Wing R.A."/>
            <person name="Meyers B.C."/>
            <person name="Yi K."/>
            <person name="Kong H."/>
            <person name="Lavrijsen P."/>
            <person name="Sunseri F."/>
            <person name="Falavigna A."/>
            <person name="Ye Y."/>
            <person name="Leebens-Mack J.H."/>
            <person name="Chen G."/>
        </authorList>
    </citation>
    <scope>NUCLEOTIDE SEQUENCE [LARGE SCALE GENOMIC DNA]</scope>
    <source>
        <strain evidence="4">cv. DH0086</strain>
    </source>
</reference>
<dbReference type="Proteomes" id="UP000243459">
    <property type="component" value="Chromosome 4"/>
</dbReference>
<name>A0A5P1F2Y3_ASPOF</name>
<gene>
    <name evidence="3" type="ORF">A4U43_C04F20290</name>
</gene>
<dbReference type="AlphaFoldDB" id="A0A5P1F2Y3"/>
<feature type="signal peptide" evidence="1">
    <location>
        <begin position="1"/>
        <end position="21"/>
    </location>
</feature>
<dbReference type="Gramene" id="ONK72522">
    <property type="protein sequence ID" value="ONK72522"/>
    <property type="gene ID" value="A4U43_C04F20290"/>
</dbReference>
<dbReference type="Pfam" id="PF05922">
    <property type="entry name" value="Inhibitor_I9"/>
    <property type="match status" value="1"/>
</dbReference>
<sequence>MKSPSKIPIFFALLQIFSTLAISSKSSPSSLMAEGAGKSTAGDGESASVHIVYVDRPESEDPEAFHIRTLAPIVGSEEAAKEAVVYHYTHAASGFSARLTPKQVEDLSKQPGVLQVLPDKVLHLHGGQKAAKITTMGLM</sequence>
<evidence type="ECO:0000256" key="1">
    <source>
        <dbReference type="SAM" id="SignalP"/>
    </source>
</evidence>
<dbReference type="InterPro" id="IPR010259">
    <property type="entry name" value="S8pro/Inhibitor_I9"/>
</dbReference>
<evidence type="ECO:0000313" key="3">
    <source>
        <dbReference type="EMBL" id="ONK72522.1"/>
    </source>
</evidence>
<dbReference type="EMBL" id="CM007384">
    <property type="protein sequence ID" value="ONK72522.1"/>
    <property type="molecule type" value="Genomic_DNA"/>
</dbReference>
<dbReference type="OrthoDB" id="687377at2759"/>
<accession>A0A5P1F2Y3</accession>
<dbReference type="Gene3D" id="3.30.70.80">
    <property type="entry name" value="Peptidase S8 propeptide/proteinase inhibitor I9"/>
    <property type="match status" value="1"/>
</dbReference>
<organism evidence="3 4">
    <name type="scientific">Asparagus officinalis</name>
    <name type="common">Garden asparagus</name>
    <dbReference type="NCBI Taxonomy" id="4686"/>
    <lineage>
        <taxon>Eukaryota</taxon>
        <taxon>Viridiplantae</taxon>
        <taxon>Streptophyta</taxon>
        <taxon>Embryophyta</taxon>
        <taxon>Tracheophyta</taxon>
        <taxon>Spermatophyta</taxon>
        <taxon>Magnoliopsida</taxon>
        <taxon>Liliopsida</taxon>
        <taxon>Asparagales</taxon>
        <taxon>Asparagaceae</taxon>
        <taxon>Asparagoideae</taxon>
        <taxon>Asparagus</taxon>
    </lineage>
</organism>
<dbReference type="InterPro" id="IPR037045">
    <property type="entry name" value="S8pro/Inhibitor_I9_sf"/>
</dbReference>
<protein>
    <recommendedName>
        <fullName evidence="2">Inhibitor I9 domain-containing protein</fullName>
    </recommendedName>
</protein>